<dbReference type="Proteomes" id="UP000220752">
    <property type="component" value="Unassembled WGS sequence"/>
</dbReference>
<evidence type="ECO:0000313" key="3">
    <source>
        <dbReference type="Proteomes" id="UP000220752"/>
    </source>
</evidence>
<protein>
    <recommendedName>
        <fullName evidence="1">Baseplate structural protein Gp10 C-terminal domain-containing protein</fullName>
    </recommendedName>
</protein>
<accession>A0A2A6ZB98</accession>
<dbReference type="Pfam" id="PF21939">
    <property type="entry name" value="Gp10_C"/>
    <property type="match status" value="1"/>
</dbReference>
<organism evidence="2 3">
    <name type="scientific">Faecalibacterium langellae</name>
    <dbReference type="NCBI Taxonomy" id="3435293"/>
    <lineage>
        <taxon>Bacteria</taxon>
        <taxon>Bacillati</taxon>
        <taxon>Bacillota</taxon>
        <taxon>Clostridia</taxon>
        <taxon>Eubacteriales</taxon>
        <taxon>Oscillospiraceae</taxon>
        <taxon>Faecalibacterium</taxon>
    </lineage>
</organism>
<evidence type="ECO:0000313" key="2">
    <source>
        <dbReference type="EMBL" id="PDX58650.1"/>
    </source>
</evidence>
<dbReference type="AlphaFoldDB" id="A0A2A6ZB98"/>
<sequence length="561" mass="58900">MRHAAKNRWFSVQNHLFFIPFFTHKELCELPMKSAFRQNAEAQKFVQQKTTLAAAGQRLYNQTKNRKEGFQVNIKIIQRQCGGTEFLSQPHRLHLGAQNAAGVDELCFTLPEAWAGCTVALYLRRSDGTLLAPVSLDTQHCVTVDRRLTGSTGGQWMLAAIDASGYAAYTRPGSYDTYAILPIDGGAEELPPSQYEQFVARVLESASTASTAAQRAAASAASTASNAAQAQTAAQRTSADSAAASRCAARAEAAAARAEELVPTGGQVVSVNGKSGIVKLTAQDVGALPCPAVPVSGRLLRVLSVDPNTGAVLTDTAAMPDLSPYLRSSTVPTASAPGAVRVDPACGINVRSDGTLTTAPAARKQLDSMTDSLLPLTAALLPYGVKKALTTAAAAGKWTAAEKANALRTLGADFSSYYTKEDVDALLAAPSSAAYPVGSIYQSTDPTSPAALFGGTWEQIASERVLMGASSSHKAGTTVKAGLPNITGTANGGVLSVSTPQSNGAFGATHYDSSLSYLSGDVRRLSTYNRTFDASRSNPIYGASDTVQPAAYYVYIWHRVA</sequence>
<comment type="caution">
    <text evidence="2">The sequence shown here is derived from an EMBL/GenBank/DDBJ whole genome shotgun (WGS) entry which is preliminary data.</text>
</comment>
<keyword evidence="3" id="KW-1185">Reference proteome</keyword>
<reference evidence="2 3" key="1">
    <citation type="journal article" date="2017" name="Front. Microbiol.">
        <title>New Insights into the Diversity of the Genus Faecalibacterium.</title>
        <authorList>
            <person name="Benevides L."/>
            <person name="Burman S."/>
            <person name="Martin R."/>
            <person name="Robert V."/>
            <person name="Thomas M."/>
            <person name="Miquel S."/>
            <person name="Chain F."/>
            <person name="Sokol H."/>
            <person name="Bermudez-Humaran L.G."/>
            <person name="Morrison M."/>
            <person name="Langella P."/>
            <person name="Azevedo V.A."/>
            <person name="Chatel J.M."/>
            <person name="Soares S."/>
        </authorList>
    </citation>
    <scope>NUCLEOTIDE SEQUENCE [LARGE SCALE GENOMIC DNA]</scope>
    <source>
        <strain evidence="3">CNCM I-4540</strain>
    </source>
</reference>
<feature type="domain" description="Baseplate structural protein Gp10 C-terminal" evidence="1">
    <location>
        <begin position="433"/>
        <end position="497"/>
    </location>
</feature>
<gene>
    <name evidence="2" type="ORF">CGS46_05950</name>
</gene>
<dbReference type="InterPro" id="IPR053827">
    <property type="entry name" value="Gp10_C"/>
</dbReference>
<name>A0A2A6ZB98_9FIRM</name>
<evidence type="ECO:0000259" key="1">
    <source>
        <dbReference type="Pfam" id="PF21939"/>
    </source>
</evidence>
<dbReference type="EMBL" id="NMTQ01000022">
    <property type="protein sequence ID" value="PDX58650.1"/>
    <property type="molecule type" value="Genomic_DNA"/>
</dbReference>
<proteinExistence type="predicted"/>